<feature type="transmembrane region" description="Helical" evidence="8">
    <location>
        <begin position="363"/>
        <end position="387"/>
    </location>
</feature>
<dbReference type="InterPro" id="IPR000515">
    <property type="entry name" value="MetI-like"/>
</dbReference>
<dbReference type="SUPFAM" id="SSF161098">
    <property type="entry name" value="MetI-like"/>
    <property type="match status" value="2"/>
</dbReference>
<feature type="transmembrane region" description="Helical" evidence="8">
    <location>
        <begin position="327"/>
        <end position="351"/>
    </location>
</feature>
<feature type="domain" description="ABC transmembrane type-1" evidence="9">
    <location>
        <begin position="328"/>
        <end position="534"/>
    </location>
</feature>
<feature type="transmembrane region" description="Helical" evidence="8">
    <location>
        <begin position="88"/>
        <end position="108"/>
    </location>
</feature>
<evidence type="ECO:0000256" key="1">
    <source>
        <dbReference type="ARBA" id="ARBA00004429"/>
    </source>
</evidence>
<comment type="subcellular location">
    <subcellularLocation>
        <location evidence="1">Cell inner membrane</location>
        <topology evidence="1">Multi-pass membrane protein</topology>
    </subcellularLocation>
    <subcellularLocation>
        <location evidence="8">Cell membrane</location>
        <topology evidence="8">Multi-pass membrane protein</topology>
    </subcellularLocation>
</comment>
<feature type="transmembrane region" description="Helical" evidence="8">
    <location>
        <begin position="141"/>
        <end position="164"/>
    </location>
</feature>
<feature type="transmembrane region" description="Helical" evidence="8">
    <location>
        <begin position="520"/>
        <end position="539"/>
    </location>
</feature>
<name>A0A1G6BL44_9GAMM</name>
<keyword evidence="11" id="KW-1185">Reference proteome</keyword>
<accession>A0A1G6BL44</accession>
<evidence type="ECO:0000256" key="2">
    <source>
        <dbReference type="ARBA" id="ARBA00022448"/>
    </source>
</evidence>
<protein>
    <submittedName>
        <fullName evidence="10">Iron(III) transport system permease protein</fullName>
    </submittedName>
</protein>
<feature type="transmembrane region" description="Helical" evidence="8">
    <location>
        <begin position="185"/>
        <end position="207"/>
    </location>
</feature>
<dbReference type="AlphaFoldDB" id="A0A1G6BL44"/>
<dbReference type="GO" id="GO:0055085">
    <property type="term" value="P:transmembrane transport"/>
    <property type="evidence" value="ECO:0007669"/>
    <property type="project" value="InterPro"/>
</dbReference>
<sequence>MRYSRWRQLTLITTAVMIGVPLLIICWSMLQLLWADDLSTLSHLWDTVVPEYIRHSLILLLGVSVGVILLGVSTAWLTTACRFPGQRLLSWALLLPLAVPAYIVAYTYTGMFDYAGPVQTALRHWFDWGYGDYWFPEVRSLGGAIVVLSLVLFPYVYLIARATFIQQSATTLEAGRSLGLSPWQCFYRLALPLARPAIVTGTTLALMETLADYGTVQHFGVTTFTTGIFRTWYGLGDLVGALQLAGMLLIAVMALIFIERHSRRQARYDQRNPRPAQPFELHGWRAYGASVLCWLPLVFGFILPALQLTHWSIERAEVWQDSEFWRLTFNSFSLAVIAAIIIVMMALWLAYGRRQIPTRPVRTSVAFAGMGYAIPGLVIAVGLMVFLTSIDHVLIDISQRWFNYNPGLLLSGTLVALLFAYCVRFLSVSLQTIQAGLGEIRPSMDEAAQIQGYSPLQVLRKIHLPLMRPSVFTALILVGVDVLKELPATLVLRPFDFNTLAVRAYEMATDERLADAGPPALMMVLVGLIPVILLSRAMLKSQQAALKEQEFVPVTA</sequence>
<dbReference type="Gene3D" id="1.10.3720.10">
    <property type="entry name" value="MetI-like"/>
    <property type="match status" value="2"/>
</dbReference>
<keyword evidence="7 8" id="KW-0472">Membrane</keyword>
<evidence type="ECO:0000256" key="3">
    <source>
        <dbReference type="ARBA" id="ARBA00022475"/>
    </source>
</evidence>
<evidence type="ECO:0000256" key="6">
    <source>
        <dbReference type="ARBA" id="ARBA00022989"/>
    </source>
</evidence>
<feature type="domain" description="ABC transmembrane type-1" evidence="9">
    <location>
        <begin position="53"/>
        <end position="257"/>
    </location>
</feature>
<dbReference type="FunFam" id="1.10.3720.10:FF:000088">
    <property type="entry name" value="Iron(III) ABC transporter, permease protein"/>
    <property type="match status" value="1"/>
</dbReference>
<keyword evidence="5 8" id="KW-0812">Transmembrane</keyword>
<feature type="transmembrane region" description="Helical" evidence="8">
    <location>
        <begin position="238"/>
        <end position="258"/>
    </location>
</feature>
<keyword evidence="2 8" id="KW-0813">Transport</keyword>
<evidence type="ECO:0000256" key="4">
    <source>
        <dbReference type="ARBA" id="ARBA00022519"/>
    </source>
</evidence>
<gene>
    <name evidence="10" type="ORF">SAMN02927930_00866</name>
</gene>
<evidence type="ECO:0000256" key="7">
    <source>
        <dbReference type="ARBA" id="ARBA00023136"/>
    </source>
</evidence>
<reference evidence="11" key="1">
    <citation type="submission" date="2016-10" db="EMBL/GenBank/DDBJ databases">
        <authorList>
            <person name="Varghese N."/>
            <person name="Submissions S."/>
        </authorList>
    </citation>
    <scope>NUCLEOTIDE SEQUENCE [LARGE SCALE GENOMIC DNA]</scope>
    <source>
        <strain evidence="11">CGMCC 1.10824</strain>
    </source>
</reference>
<evidence type="ECO:0000256" key="5">
    <source>
        <dbReference type="ARBA" id="ARBA00022692"/>
    </source>
</evidence>
<dbReference type="RefSeq" id="WP_092592099.1">
    <property type="nucleotide sequence ID" value="NZ_FMXN01000003.1"/>
</dbReference>
<proteinExistence type="inferred from homology"/>
<dbReference type="PANTHER" id="PTHR43357:SF3">
    <property type="entry name" value="FE(3+)-TRANSPORT SYSTEM PERMEASE PROTEIN FBPB 2"/>
    <property type="match status" value="1"/>
</dbReference>
<evidence type="ECO:0000259" key="9">
    <source>
        <dbReference type="PROSITE" id="PS50928"/>
    </source>
</evidence>
<dbReference type="PROSITE" id="PS50928">
    <property type="entry name" value="ABC_TM1"/>
    <property type="match status" value="2"/>
</dbReference>
<dbReference type="PANTHER" id="PTHR43357">
    <property type="entry name" value="INNER MEMBRANE ABC TRANSPORTER PERMEASE PROTEIN YDCV"/>
    <property type="match status" value="1"/>
</dbReference>
<dbReference type="CDD" id="cd06261">
    <property type="entry name" value="TM_PBP2"/>
    <property type="match status" value="2"/>
</dbReference>
<feature type="transmembrane region" description="Helical" evidence="8">
    <location>
        <begin position="55"/>
        <end position="76"/>
    </location>
</feature>
<keyword evidence="6 8" id="KW-1133">Transmembrane helix</keyword>
<feature type="transmembrane region" description="Helical" evidence="8">
    <location>
        <begin position="407"/>
        <end position="426"/>
    </location>
</feature>
<keyword evidence="3" id="KW-1003">Cell membrane</keyword>
<comment type="similarity">
    <text evidence="8">Belongs to the binding-protein-dependent transport system permease family.</text>
</comment>
<feature type="transmembrane region" description="Helical" evidence="8">
    <location>
        <begin position="284"/>
        <end position="307"/>
    </location>
</feature>
<feature type="transmembrane region" description="Helical" evidence="8">
    <location>
        <begin position="12"/>
        <end position="35"/>
    </location>
</feature>
<feature type="transmembrane region" description="Helical" evidence="8">
    <location>
        <begin position="466"/>
        <end position="483"/>
    </location>
</feature>
<dbReference type="EMBL" id="FMXN01000003">
    <property type="protein sequence ID" value="SDB21297.1"/>
    <property type="molecule type" value="Genomic_DNA"/>
</dbReference>
<evidence type="ECO:0000313" key="11">
    <source>
        <dbReference type="Proteomes" id="UP000199626"/>
    </source>
</evidence>
<evidence type="ECO:0000256" key="8">
    <source>
        <dbReference type="RuleBase" id="RU363032"/>
    </source>
</evidence>
<dbReference type="GO" id="GO:0005886">
    <property type="term" value="C:plasma membrane"/>
    <property type="evidence" value="ECO:0007669"/>
    <property type="project" value="UniProtKB-SubCell"/>
</dbReference>
<dbReference type="OrthoDB" id="9790211at2"/>
<dbReference type="InterPro" id="IPR035906">
    <property type="entry name" value="MetI-like_sf"/>
</dbReference>
<dbReference type="Proteomes" id="UP000199626">
    <property type="component" value="Unassembled WGS sequence"/>
</dbReference>
<dbReference type="Pfam" id="PF00528">
    <property type="entry name" value="BPD_transp_1"/>
    <property type="match status" value="2"/>
</dbReference>
<evidence type="ECO:0000313" key="10">
    <source>
        <dbReference type="EMBL" id="SDB21297.1"/>
    </source>
</evidence>
<keyword evidence="4" id="KW-0997">Cell inner membrane</keyword>
<organism evidence="10 11">
    <name type="scientific">Pseudidiomarina indica</name>
    <dbReference type="NCBI Taxonomy" id="1159017"/>
    <lineage>
        <taxon>Bacteria</taxon>
        <taxon>Pseudomonadati</taxon>
        <taxon>Pseudomonadota</taxon>
        <taxon>Gammaproteobacteria</taxon>
        <taxon>Alteromonadales</taxon>
        <taxon>Idiomarinaceae</taxon>
        <taxon>Pseudidiomarina</taxon>
    </lineage>
</organism>
<dbReference type="STRING" id="1159017.SAMN02927930_00866"/>